<organism evidence="12 13">
    <name type="scientific">Lucilia cuprina</name>
    <name type="common">Green bottle fly</name>
    <name type="synonym">Australian sheep blowfly</name>
    <dbReference type="NCBI Taxonomy" id="7375"/>
    <lineage>
        <taxon>Eukaryota</taxon>
        <taxon>Metazoa</taxon>
        <taxon>Ecdysozoa</taxon>
        <taxon>Arthropoda</taxon>
        <taxon>Hexapoda</taxon>
        <taxon>Insecta</taxon>
        <taxon>Pterygota</taxon>
        <taxon>Neoptera</taxon>
        <taxon>Endopterygota</taxon>
        <taxon>Diptera</taxon>
        <taxon>Brachycera</taxon>
        <taxon>Muscomorpha</taxon>
        <taxon>Oestroidea</taxon>
        <taxon>Calliphoridae</taxon>
        <taxon>Luciliinae</taxon>
        <taxon>Lucilia</taxon>
    </lineage>
</organism>
<keyword evidence="4 10" id="KW-0812">Transmembrane</keyword>
<evidence type="ECO:0000259" key="11">
    <source>
        <dbReference type="PROSITE" id="PS50262"/>
    </source>
</evidence>
<dbReference type="OrthoDB" id="10034726at2759"/>
<dbReference type="EMBL" id="JRES01001021">
    <property type="protein sequence ID" value="KNC26082.1"/>
    <property type="molecule type" value="Genomic_DNA"/>
</dbReference>
<dbReference type="STRING" id="7375.A0A0L0C1E7"/>
<feature type="transmembrane region" description="Helical" evidence="10">
    <location>
        <begin position="68"/>
        <end position="91"/>
    </location>
</feature>
<dbReference type="InterPro" id="IPR017452">
    <property type="entry name" value="GPCR_Rhodpsn_7TM"/>
</dbReference>
<keyword evidence="7 10" id="KW-0472">Membrane</keyword>
<evidence type="ECO:0000256" key="8">
    <source>
        <dbReference type="ARBA" id="ARBA00023170"/>
    </source>
</evidence>
<evidence type="ECO:0000256" key="4">
    <source>
        <dbReference type="ARBA" id="ARBA00022692"/>
    </source>
</evidence>
<evidence type="ECO:0000256" key="6">
    <source>
        <dbReference type="ARBA" id="ARBA00023040"/>
    </source>
</evidence>
<dbReference type="PANTHER" id="PTHR24248">
    <property type="entry name" value="ADRENERGIC RECEPTOR-RELATED G-PROTEIN COUPLED RECEPTOR"/>
    <property type="match status" value="1"/>
</dbReference>
<dbReference type="GO" id="GO:0004930">
    <property type="term" value="F:G protein-coupled receptor activity"/>
    <property type="evidence" value="ECO:0007669"/>
    <property type="project" value="UniProtKB-KW"/>
</dbReference>
<gene>
    <name evidence="12" type="ORF">FF38_04202</name>
</gene>
<keyword evidence="8 12" id="KW-0675">Receptor</keyword>
<evidence type="ECO:0000313" key="13">
    <source>
        <dbReference type="Proteomes" id="UP000037069"/>
    </source>
</evidence>
<sequence>MNCATIPKYWAVTNIDYIHSRTSRRVFLMIFFVWTAAVIVSLAPQFGWKDPDYLQRIEQQKCMVSQDIAYQIFATCCTFYVPLLVILFLYWKIYQTARKRIHRRRPKPINVTGNNNQVRFVSD</sequence>
<evidence type="ECO:0000256" key="5">
    <source>
        <dbReference type="ARBA" id="ARBA00022989"/>
    </source>
</evidence>
<dbReference type="InterPro" id="IPR000276">
    <property type="entry name" value="GPCR_Rhodpsn"/>
</dbReference>
<comment type="caution">
    <text evidence="12">The sequence shown here is derived from an EMBL/GenBank/DDBJ whole genome shotgun (WGS) entry which is preliminary data.</text>
</comment>
<comment type="subcellular location">
    <subcellularLocation>
        <location evidence="1">Cell membrane</location>
        <topology evidence="1">Multi-pass membrane protein</topology>
    </subcellularLocation>
</comment>
<dbReference type="OMA" id="NCATIPK"/>
<dbReference type="PROSITE" id="PS50262">
    <property type="entry name" value="G_PROTEIN_RECEP_F1_2"/>
    <property type="match status" value="1"/>
</dbReference>
<evidence type="ECO:0000256" key="3">
    <source>
        <dbReference type="ARBA" id="ARBA00022475"/>
    </source>
</evidence>
<dbReference type="Gene3D" id="1.20.1070.10">
    <property type="entry name" value="Rhodopsin 7-helix transmembrane proteins"/>
    <property type="match status" value="1"/>
</dbReference>
<keyword evidence="5 10" id="KW-1133">Transmembrane helix</keyword>
<dbReference type="PANTHER" id="PTHR24248:SF200">
    <property type="entry name" value="5-HYDROXYTRYPTAMINE RECEPTOR 1B-LIKE ISOFORM X1"/>
    <property type="match status" value="1"/>
</dbReference>
<dbReference type="Pfam" id="PF00001">
    <property type="entry name" value="7tm_1"/>
    <property type="match status" value="1"/>
</dbReference>
<proteinExistence type="inferred from homology"/>
<feature type="transmembrane region" description="Helical" evidence="10">
    <location>
        <begin position="26"/>
        <end position="48"/>
    </location>
</feature>
<accession>A0A0L0C1E7</accession>
<protein>
    <submittedName>
        <fullName evidence="12">5-hydroxytryptamine receptor 2A</fullName>
    </submittedName>
</protein>
<dbReference type="Proteomes" id="UP000037069">
    <property type="component" value="Unassembled WGS sequence"/>
</dbReference>
<keyword evidence="3" id="KW-1003">Cell membrane</keyword>
<dbReference type="GO" id="GO:0043410">
    <property type="term" value="P:positive regulation of MAPK cascade"/>
    <property type="evidence" value="ECO:0007669"/>
    <property type="project" value="TreeGrafter"/>
</dbReference>
<keyword evidence="9" id="KW-0807">Transducer</keyword>
<dbReference type="SUPFAM" id="SSF81321">
    <property type="entry name" value="Family A G protein-coupled receptor-like"/>
    <property type="match status" value="1"/>
</dbReference>
<feature type="domain" description="G-protein coupled receptors family 1 profile" evidence="11">
    <location>
        <begin position="1"/>
        <end position="123"/>
    </location>
</feature>
<evidence type="ECO:0000256" key="2">
    <source>
        <dbReference type="ARBA" id="ARBA00010663"/>
    </source>
</evidence>
<dbReference type="AlphaFoldDB" id="A0A0L0C1E7"/>
<evidence type="ECO:0000256" key="7">
    <source>
        <dbReference type="ARBA" id="ARBA00023136"/>
    </source>
</evidence>
<evidence type="ECO:0000256" key="1">
    <source>
        <dbReference type="ARBA" id="ARBA00004651"/>
    </source>
</evidence>
<reference evidence="12 13" key="1">
    <citation type="journal article" date="2015" name="Nat. Commun.">
        <title>Lucilia cuprina genome unlocks parasitic fly biology to underpin future interventions.</title>
        <authorList>
            <person name="Anstead C.A."/>
            <person name="Korhonen P.K."/>
            <person name="Young N.D."/>
            <person name="Hall R.S."/>
            <person name="Jex A.R."/>
            <person name="Murali S.C."/>
            <person name="Hughes D.S."/>
            <person name="Lee S.F."/>
            <person name="Perry T."/>
            <person name="Stroehlein A.J."/>
            <person name="Ansell B.R."/>
            <person name="Breugelmans B."/>
            <person name="Hofmann A."/>
            <person name="Qu J."/>
            <person name="Dugan S."/>
            <person name="Lee S.L."/>
            <person name="Chao H."/>
            <person name="Dinh H."/>
            <person name="Han Y."/>
            <person name="Doddapaneni H.V."/>
            <person name="Worley K.C."/>
            <person name="Muzny D.M."/>
            <person name="Ioannidis P."/>
            <person name="Waterhouse R.M."/>
            <person name="Zdobnov E.M."/>
            <person name="James P.J."/>
            <person name="Bagnall N.H."/>
            <person name="Kotze A.C."/>
            <person name="Gibbs R.A."/>
            <person name="Richards S."/>
            <person name="Batterham P."/>
            <person name="Gasser R.B."/>
        </authorList>
    </citation>
    <scope>NUCLEOTIDE SEQUENCE [LARGE SCALE GENOMIC DNA]</scope>
    <source>
        <strain evidence="12 13">LS</strain>
        <tissue evidence="12">Full body</tissue>
    </source>
</reference>
<dbReference type="GO" id="GO:0071880">
    <property type="term" value="P:adenylate cyclase-activating adrenergic receptor signaling pathway"/>
    <property type="evidence" value="ECO:0007669"/>
    <property type="project" value="TreeGrafter"/>
</dbReference>
<feature type="non-terminal residue" evidence="12">
    <location>
        <position position="123"/>
    </location>
</feature>
<evidence type="ECO:0000313" key="12">
    <source>
        <dbReference type="EMBL" id="KNC26082.1"/>
    </source>
</evidence>
<keyword evidence="13" id="KW-1185">Reference proteome</keyword>
<comment type="similarity">
    <text evidence="2">Belongs to the G-protein coupled receptor 1 family.</text>
</comment>
<name>A0A0L0C1E7_LUCCU</name>
<dbReference type="GO" id="GO:0005886">
    <property type="term" value="C:plasma membrane"/>
    <property type="evidence" value="ECO:0007669"/>
    <property type="project" value="UniProtKB-SubCell"/>
</dbReference>
<evidence type="ECO:0000256" key="10">
    <source>
        <dbReference type="SAM" id="Phobius"/>
    </source>
</evidence>
<keyword evidence="6" id="KW-0297">G-protein coupled receptor</keyword>
<evidence type="ECO:0000256" key="9">
    <source>
        <dbReference type="ARBA" id="ARBA00023224"/>
    </source>
</evidence>